<dbReference type="Proteomes" id="UP000580839">
    <property type="component" value="Unassembled WGS sequence"/>
</dbReference>
<reference evidence="3 4" key="1">
    <citation type="submission" date="2020-04" db="EMBL/GenBank/DDBJ databases">
        <title>Metagenomic profiling of ammonia- and methane-oxidizing microorganisms in a Dutch drinking water treatment plant.</title>
        <authorList>
            <person name="Poghosyan L."/>
            <person name="Leucker S."/>
        </authorList>
    </citation>
    <scope>NUCLEOTIDE SEQUENCE [LARGE SCALE GENOMIC DNA]</scope>
    <source>
        <strain evidence="3">S-RSF-IL-03</strain>
    </source>
</reference>
<dbReference type="GO" id="GO:0005576">
    <property type="term" value="C:extracellular region"/>
    <property type="evidence" value="ECO:0007669"/>
    <property type="project" value="TreeGrafter"/>
</dbReference>
<dbReference type="InterPro" id="IPR008969">
    <property type="entry name" value="CarboxyPept-like_regulatory"/>
</dbReference>
<dbReference type="AlphaFoldDB" id="A0A849SHM3"/>
<feature type="region of interest" description="Disordered" evidence="1">
    <location>
        <begin position="588"/>
        <end position="661"/>
    </location>
</feature>
<organism evidence="3 4">
    <name type="scientific">Eiseniibacteriota bacterium</name>
    <dbReference type="NCBI Taxonomy" id="2212470"/>
    <lineage>
        <taxon>Bacteria</taxon>
        <taxon>Candidatus Eiseniibacteriota</taxon>
    </lineage>
</organism>
<dbReference type="NCBIfam" id="TIGR04312">
    <property type="entry name" value="choice_anch_B"/>
    <property type="match status" value="1"/>
</dbReference>
<dbReference type="InterPro" id="IPR027589">
    <property type="entry name" value="Choice_anch_B"/>
</dbReference>
<dbReference type="SUPFAM" id="SSF49464">
    <property type="entry name" value="Carboxypeptidase regulatory domain-like"/>
    <property type="match status" value="2"/>
</dbReference>
<evidence type="ECO:0000256" key="1">
    <source>
        <dbReference type="SAM" id="MobiDB-lite"/>
    </source>
</evidence>
<dbReference type="Gene3D" id="2.60.40.1120">
    <property type="entry name" value="Carboxypeptidase-like, regulatory domain"/>
    <property type="match status" value="1"/>
</dbReference>
<evidence type="ECO:0000256" key="2">
    <source>
        <dbReference type="SAM" id="SignalP"/>
    </source>
</evidence>
<dbReference type="Gene3D" id="2.60.120.200">
    <property type="match status" value="1"/>
</dbReference>
<gene>
    <name evidence="3" type="ORF">HOP12_12025</name>
</gene>
<proteinExistence type="predicted"/>
<dbReference type="PANTHER" id="PTHR38787:SF3">
    <property type="entry name" value="REGULATORY P DOMAIN-CONTAINING PROTEIN"/>
    <property type="match status" value="1"/>
</dbReference>
<feature type="signal peptide" evidence="2">
    <location>
        <begin position="1"/>
        <end position="27"/>
    </location>
</feature>
<dbReference type="Gene3D" id="2.60.40.4070">
    <property type="match status" value="1"/>
</dbReference>
<dbReference type="Pfam" id="PF08309">
    <property type="entry name" value="LVIVD"/>
    <property type="match status" value="2"/>
</dbReference>
<name>A0A849SHM3_UNCEI</name>
<comment type="caution">
    <text evidence="3">The sequence shown here is derived from an EMBL/GenBank/DDBJ whole genome shotgun (WGS) entry which is preliminary data.</text>
</comment>
<dbReference type="EMBL" id="JABFRW010000152">
    <property type="protein sequence ID" value="NOT34882.1"/>
    <property type="molecule type" value="Genomic_DNA"/>
</dbReference>
<dbReference type="SUPFAM" id="SSF49899">
    <property type="entry name" value="Concanavalin A-like lectins/glucanases"/>
    <property type="match status" value="1"/>
</dbReference>
<accession>A0A849SHM3</accession>
<dbReference type="InterPro" id="IPR013211">
    <property type="entry name" value="LVIVD"/>
</dbReference>
<evidence type="ECO:0000313" key="3">
    <source>
        <dbReference type="EMBL" id="NOT34882.1"/>
    </source>
</evidence>
<dbReference type="SUPFAM" id="SSF101908">
    <property type="entry name" value="Putative isomerase YbhE"/>
    <property type="match status" value="1"/>
</dbReference>
<dbReference type="PANTHER" id="PTHR38787">
    <property type="entry name" value="REGULATORY P DOMAIN-CONTAINING PROTEIN"/>
    <property type="match status" value="1"/>
</dbReference>
<evidence type="ECO:0000313" key="4">
    <source>
        <dbReference type="Proteomes" id="UP000580839"/>
    </source>
</evidence>
<dbReference type="InterPro" id="IPR013320">
    <property type="entry name" value="ConA-like_dom_sf"/>
</dbReference>
<sequence>MSFAPSLRPVILAAAATLGLLASDASAVLQVRNVQLLAQANDYPLGGNGYGYSSCWGYVHGDGREYAIIGTNAGTAIYRITNPAAPVSVGFITGPNSPWREMKSYRNWIYIVTEGSGAGQGVQIVRMTNPDSPVLVGSYVTNFIRSHTVSIDTTRALLICNGTNSLTGNAGIRILSLANPEAPVEVGKWPPLPNGTAVPDTMYSHDSVPIGNLLYSSSIYAGIERVFDIANPASPVLLKQWTYSGAFTHNAWPDATGNYLYVTDELVRQPLKVFDISNLAAPTLVNTETSNENGIVHNAHVNGNELFLANYTEGIRVLDVTDPAHPAEFAYADSYSGTSGDYSGVWGIYPYFPSGVVIASDRNSGLYVYQVDRNYGTVRVELQSDEVKGVACGLGIGGGCCCAPAACTCEGHAHVVGGVASARVYLDTTDSLLTAMDGVGVFAPNPGSYMVKVRAFGYDPVDVPVTVTAGTSQVVSLTLVAKPSVAFSGSIRDAGTLLPLEEAELILSYTPLHDHTDAAGAFDFGFIPSDQYRVEARASGHIPLVLERSIGPVTASGVEYQLRPATRWESGESGVGWSLNAVGDNATGGLWTRGEPFGTGTTPPANATTNSEAAIAPRPSNSLAGESDGGGGGFYHEGHGAEGDLLPGSIQPELDKSPPPGTLCWFTGQGNSASAADQADVDGGRTTLTSPTFDLTGMADPTIGFWRWLYTNQPYDSNDYLAVSLSNDNGGSFVPVRTLTGLQNHWVEETVRVLDFLPATSLMKVRFVAADLGTASTVEAAIDDVTAYDASLAPVGVTPAGSSREFQLAAPWPNPSAGQTVFALYAPHRSSVVLEVLDVTGRHVASLPAGSFEGWQRFTWDGRDATGGRVGAGLYFVRARWPERTLTTRFARVG</sequence>
<feature type="compositionally biased region" description="Low complexity" evidence="1">
    <location>
        <begin position="598"/>
        <end position="610"/>
    </location>
</feature>
<protein>
    <submittedName>
        <fullName evidence="3">Choice-of-anchor B family protein</fullName>
    </submittedName>
</protein>
<feature type="chain" id="PRO_5032447132" evidence="2">
    <location>
        <begin position="28"/>
        <end position="894"/>
    </location>
</feature>
<keyword evidence="2" id="KW-0732">Signal</keyword>